<comment type="catalytic activity">
    <reaction evidence="4">
        <text>O-phospho-L-tyrosyl-[protein] + H2O = L-tyrosyl-[protein] + phosphate</text>
        <dbReference type="Rhea" id="RHEA:10684"/>
        <dbReference type="Rhea" id="RHEA-COMP:10136"/>
        <dbReference type="Rhea" id="RHEA-COMP:20101"/>
        <dbReference type="ChEBI" id="CHEBI:15377"/>
        <dbReference type="ChEBI" id="CHEBI:43474"/>
        <dbReference type="ChEBI" id="CHEBI:46858"/>
        <dbReference type="ChEBI" id="CHEBI:61978"/>
        <dbReference type="EC" id="3.1.3.48"/>
    </reaction>
</comment>
<evidence type="ECO:0000313" key="5">
    <source>
        <dbReference type="EMBL" id="MBB4798234.1"/>
    </source>
</evidence>
<dbReference type="Proteomes" id="UP000539957">
    <property type="component" value="Unassembled WGS sequence"/>
</dbReference>
<dbReference type="AlphaFoldDB" id="A0A7W7IPM5"/>
<dbReference type="InterPro" id="IPR016195">
    <property type="entry name" value="Pol/histidinol_Pase-like"/>
</dbReference>
<sequence length="263" mass="29163">MIDLHCHLLPGVDDGAETLAESLEMARTAVADGTVQLACTPHIYPGLYENDGPSIMAAVDRLQKALDEADINLRLLTGADVQLAPDMVEGLKTGRIPTLAGTRYFLFEPPHHVAPPRMPDMIFRLVAEGYVPVITHPERLTWIEDHYDTVCDAFDGGAWIQLTAGSVTGYFGRRAQYWSERMLDEGRVHLIASDGHNMRRRRPVLSAARDAVAMRLGEAAALDMVRGRPEGILLDRSPEDMPALAGVQQRAERASGWRRWFGR</sequence>
<dbReference type="SUPFAM" id="SSF89550">
    <property type="entry name" value="PHP domain-like"/>
    <property type="match status" value="1"/>
</dbReference>
<organism evidence="5 6">
    <name type="scientific">Brevundimonas bullata</name>
    <dbReference type="NCBI Taxonomy" id="13160"/>
    <lineage>
        <taxon>Bacteria</taxon>
        <taxon>Pseudomonadati</taxon>
        <taxon>Pseudomonadota</taxon>
        <taxon>Alphaproteobacteria</taxon>
        <taxon>Caulobacterales</taxon>
        <taxon>Caulobacteraceae</taxon>
        <taxon>Brevundimonas</taxon>
    </lineage>
</organism>
<dbReference type="PANTHER" id="PTHR39181:SF1">
    <property type="entry name" value="TYROSINE-PROTEIN PHOSPHATASE YWQE"/>
    <property type="match status" value="1"/>
</dbReference>
<evidence type="ECO:0000256" key="4">
    <source>
        <dbReference type="ARBA" id="ARBA00051722"/>
    </source>
</evidence>
<comment type="caution">
    <text evidence="5">The sequence shown here is derived from an EMBL/GenBank/DDBJ whole genome shotgun (WGS) entry which is preliminary data.</text>
</comment>
<keyword evidence="6" id="KW-1185">Reference proteome</keyword>
<protein>
    <recommendedName>
        <fullName evidence="2">protein-tyrosine-phosphatase</fullName>
        <ecNumber evidence="2">3.1.3.48</ecNumber>
    </recommendedName>
</protein>
<evidence type="ECO:0000256" key="1">
    <source>
        <dbReference type="ARBA" id="ARBA00005750"/>
    </source>
</evidence>
<dbReference type="GO" id="GO:0004725">
    <property type="term" value="F:protein tyrosine phosphatase activity"/>
    <property type="evidence" value="ECO:0007669"/>
    <property type="project" value="UniProtKB-EC"/>
</dbReference>
<dbReference type="Gene3D" id="3.20.20.140">
    <property type="entry name" value="Metal-dependent hydrolases"/>
    <property type="match status" value="1"/>
</dbReference>
<dbReference type="GO" id="GO:0030145">
    <property type="term" value="F:manganese ion binding"/>
    <property type="evidence" value="ECO:0007669"/>
    <property type="project" value="InterPro"/>
</dbReference>
<comment type="similarity">
    <text evidence="1">Belongs to the metallo-dependent hydrolases superfamily. CpsB/CapC family.</text>
</comment>
<evidence type="ECO:0000313" key="6">
    <source>
        <dbReference type="Proteomes" id="UP000539957"/>
    </source>
</evidence>
<name>A0A7W7IPM5_9CAUL</name>
<dbReference type="EC" id="3.1.3.48" evidence="2"/>
<accession>A0A7W7IPM5</accession>
<dbReference type="EMBL" id="JACHKY010000003">
    <property type="protein sequence ID" value="MBB4798234.1"/>
    <property type="molecule type" value="Genomic_DNA"/>
</dbReference>
<dbReference type="RefSeq" id="WP_184269553.1">
    <property type="nucleotide sequence ID" value="NZ_JACHKY010000003.1"/>
</dbReference>
<dbReference type="PIRSF" id="PIRSF016557">
    <property type="entry name" value="Caps_synth_CpsB"/>
    <property type="match status" value="1"/>
</dbReference>
<evidence type="ECO:0000256" key="3">
    <source>
        <dbReference type="ARBA" id="ARBA00022801"/>
    </source>
</evidence>
<dbReference type="PANTHER" id="PTHR39181">
    <property type="entry name" value="TYROSINE-PROTEIN PHOSPHATASE YWQE"/>
    <property type="match status" value="1"/>
</dbReference>
<keyword evidence="3 5" id="KW-0378">Hydrolase</keyword>
<reference evidence="5 6" key="1">
    <citation type="submission" date="2020-08" db="EMBL/GenBank/DDBJ databases">
        <title>Functional genomics of gut bacteria from endangered species of beetles.</title>
        <authorList>
            <person name="Carlos-Shanley C."/>
        </authorList>
    </citation>
    <scope>NUCLEOTIDE SEQUENCE [LARGE SCALE GENOMIC DNA]</scope>
    <source>
        <strain evidence="5 6">S00123</strain>
    </source>
</reference>
<proteinExistence type="inferred from homology"/>
<gene>
    <name evidence="5" type="ORF">HNP32_001978</name>
</gene>
<dbReference type="InterPro" id="IPR016667">
    <property type="entry name" value="Caps_polysacc_synth_CpsB/CapC"/>
</dbReference>
<evidence type="ECO:0000256" key="2">
    <source>
        <dbReference type="ARBA" id="ARBA00013064"/>
    </source>
</evidence>
<dbReference type="Pfam" id="PF19567">
    <property type="entry name" value="CpsB_CapC"/>
    <property type="match status" value="1"/>
</dbReference>